<comment type="caution">
    <text evidence="2">The sequence shown here is derived from an EMBL/GenBank/DDBJ whole genome shotgun (WGS) entry which is preliminary data.</text>
</comment>
<feature type="compositionally biased region" description="Basic and acidic residues" evidence="1">
    <location>
        <begin position="87"/>
        <end position="101"/>
    </location>
</feature>
<evidence type="ECO:0000313" key="3">
    <source>
        <dbReference type="Proteomes" id="UP000652761"/>
    </source>
</evidence>
<organism evidence="2 3">
    <name type="scientific">Colocasia esculenta</name>
    <name type="common">Wild taro</name>
    <name type="synonym">Arum esculentum</name>
    <dbReference type="NCBI Taxonomy" id="4460"/>
    <lineage>
        <taxon>Eukaryota</taxon>
        <taxon>Viridiplantae</taxon>
        <taxon>Streptophyta</taxon>
        <taxon>Embryophyta</taxon>
        <taxon>Tracheophyta</taxon>
        <taxon>Spermatophyta</taxon>
        <taxon>Magnoliopsida</taxon>
        <taxon>Liliopsida</taxon>
        <taxon>Araceae</taxon>
        <taxon>Aroideae</taxon>
        <taxon>Colocasieae</taxon>
        <taxon>Colocasia</taxon>
    </lineage>
</organism>
<evidence type="ECO:0000256" key="1">
    <source>
        <dbReference type="SAM" id="MobiDB-lite"/>
    </source>
</evidence>
<dbReference type="AlphaFoldDB" id="A0A843XLY2"/>
<sequence>MVAFRDFCSDSLDYANRWRSPHAEPPSHSDRKSCSTRREISSPAKELGITFRTGIVIAYVTTIRNRHSETVDKTLVLQNFVPGPKSPPERYTDCRTLRSDVDIYSPGGRKRPRGPNSESALRPGR</sequence>
<proteinExistence type="predicted"/>
<evidence type="ECO:0000313" key="2">
    <source>
        <dbReference type="EMBL" id="MQM20191.1"/>
    </source>
</evidence>
<feature type="region of interest" description="Disordered" evidence="1">
    <location>
        <begin position="82"/>
        <end position="125"/>
    </location>
</feature>
<accession>A0A843XLY2</accession>
<dbReference type="Proteomes" id="UP000652761">
    <property type="component" value="Unassembled WGS sequence"/>
</dbReference>
<gene>
    <name evidence="2" type="ORF">Taro_053207</name>
</gene>
<dbReference type="EMBL" id="NMUH01009568">
    <property type="protein sequence ID" value="MQM20191.1"/>
    <property type="molecule type" value="Genomic_DNA"/>
</dbReference>
<protein>
    <submittedName>
        <fullName evidence="2">Uncharacterized protein</fullName>
    </submittedName>
</protein>
<reference evidence="2" key="1">
    <citation type="submission" date="2017-07" db="EMBL/GenBank/DDBJ databases">
        <title>Taro Niue Genome Assembly and Annotation.</title>
        <authorList>
            <person name="Atibalentja N."/>
            <person name="Keating K."/>
            <person name="Fields C.J."/>
        </authorList>
    </citation>
    <scope>NUCLEOTIDE SEQUENCE</scope>
    <source>
        <strain evidence="2">Niue_2</strain>
        <tissue evidence="2">Leaf</tissue>
    </source>
</reference>
<feature type="compositionally biased region" description="Basic and acidic residues" evidence="1">
    <location>
        <begin position="21"/>
        <end position="40"/>
    </location>
</feature>
<name>A0A843XLY2_COLES</name>
<feature type="region of interest" description="Disordered" evidence="1">
    <location>
        <begin position="18"/>
        <end position="41"/>
    </location>
</feature>
<keyword evidence="3" id="KW-1185">Reference proteome</keyword>